<name>A0A0F0KZN4_9MICO</name>
<proteinExistence type="predicted"/>
<protein>
    <recommendedName>
        <fullName evidence="4">ABC-2 family transporter protein</fullName>
    </recommendedName>
</protein>
<evidence type="ECO:0000256" key="1">
    <source>
        <dbReference type="SAM" id="Phobius"/>
    </source>
</evidence>
<evidence type="ECO:0000313" key="3">
    <source>
        <dbReference type="Proteomes" id="UP000033725"/>
    </source>
</evidence>
<feature type="transmembrane region" description="Helical" evidence="1">
    <location>
        <begin position="214"/>
        <end position="239"/>
    </location>
</feature>
<comment type="caution">
    <text evidence="2">The sequence shown here is derived from an EMBL/GenBank/DDBJ whole genome shotgun (WGS) entry which is preliminary data.</text>
</comment>
<organism evidence="2 3">
    <name type="scientific">Microbacterium oxydans</name>
    <dbReference type="NCBI Taxonomy" id="82380"/>
    <lineage>
        <taxon>Bacteria</taxon>
        <taxon>Bacillati</taxon>
        <taxon>Actinomycetota</taxon>
        <taxon>Actinomycetes</taxon>
        <taxon>Micrococcales</taxon>
        <taxon>Microbacteriaceae</taxon>
        <taxon>Microbacterium</taxon>
    </lineage>
</organism>
<evidence type="ECO:0008006" key="4">
    <source>
        <dbReference type="Google" id="ProtNLM"/>
    </source>
</evidence>
<keyword evidence="1" id="KW-0472">Membrane</keyword>
<keyword evidence="1" id="KW-0812">Transmembrane</keyword>
<accession>A0A0F0KZN4</accession>
<evidence type="ECO:0000313" key="2">
    <source>
        <dbReference type="EMBL" id="KJL25894.1"/>
    </source>
</evidence>
<dbReference type="RefSeq" id="WP_045262366.1">
    <property type="nucleotide sequence ID" value="NZ_JYIV01000014.1"/>
</dbReference>
<dbReference type="Proteomes" id="UP000033725">
    <property type="component" value="Unassembled WGS sequence"/>
</dbReference>
<sequence length="244" mass="24956">MIGRALRAQTRSLAGDVVLLGVAVAAFAMSLTLAASIPSDVANASVDARAELAAPLSTVLATYAGILAAVYGSFRYTIDRRDGVVAQRLTVQRRWVMLLVRMLTCAVGGGVVALAAVMGGHSALTVVMGGLPVEWSVLVSTLVLGALASLWGMGIGLIVQAHLAALFVSALSMGVAVIVAMLWSTGAAYLPLLALLEAFRFDVSAVGIAPQQELTGSVALLVSAGWLIAALIAGAAAFLSRDVR</sequence>
<feature type="transmembrane region" description="Helical" evidence="1">
    <location>
        <begin position="12"/>
        <end position="37"/>
    </location>
</feature>
<keyword evidence="1" id="KW-1133">Transmembrane helix</keyword>
<dbReference type="AlphaFoldDB" id="A0A0F0KZN4"/>
<feature type="transmembrane region" description="Helical" evidence="1">
    <location>
        <begin position="52"/>
        <end position="74"/>
    </location>
</feature>
<dbReference type="OrthoDB" id="5067149at2"/>
<gene>
    <name evidence="2" type="ORF">RN51_00399</name>
</gene>
<reference evidence="2 3" key="1">
    <citation type="submission" date="2015-02" db="EMBL/GenBank/DDBJ databases">
        <title>Draft genome sequences of ten Microbacterium spp. with emphasis on heavy metal contaminated environments.</title>
        <authorList>
            <person name="Corretto E."/>
        </authorList>
    </citation>
    <scope>NUCLEOTIDE SEQUENCE [LARGE SCALE GENOMIC DNA]</scope>
    <source>
        <strain evidence="2 3">BEL163</strain>
    </source>
</reference>
<feature type="transmembrane region" description="Helical" evidence="1">
    <location>
        <begin position="137"/>
        <end position="159"/>
    </location>
</feature>
<dbReference type="EMBL" id="JYIV01000014">
    <property type="protein sequence ID" value="KJL25894.1"/>
    <property type="molecule type" value="Genomic_DNA"/>
</dbReference>
<feature type="transmembrane region" description="Helical" evidence="1">
    <location>
        <begin position="95"/>
        <end position="117"/>
    </location>
</feature>
<feature type="transmembrane region" description="Helical" evidence="1">
    <location>
        <begin position="166"/>
        <end position="194"/>
    </location>
</feature>
<dbReference type="PATRIC" id="fig|82380.10.peg.398"/>